<name>A0AAN9SXH6_PSOTE</name>
<proteinExistence type="predicted"/>
<keyword evidence="1" id="KW-0812">Transmembrane</keyword>
<sequence length="142" mass="15791">MATMVMVGLGLLDLLVAGVSLLIGLTFIAFIASILCATAFLNNAKDENNIKLYTLVTIVFLDQFIHNFTSDNPTLKIGAKRIRRLQGLESRWSHVYNEGNEVARALAKHVLSLNLVPIFFHSCLDLFKNLVKDDLCQQTNAL</sequence>
<keyword evidence="3" id="KW-1185">Reference proteome</keyword>
<protein>
    <submittedName>
        <fullName evidence="2">Uncharacterized protein</fullName>
    </submittedName>
</protein>
<reference evidence="2 3" key="1">
    <citation type="submission" date="2024-01" db="EMBL/GenBank/DDBJ databases">
        <title>The genomes of 5 underutilized Papilionoideae crops provide insights into root nodulation and disease resistanc.</title>
        <authorList>
            <person name="Jiang F."/>
        </authorList>
    </citation>
    <scope>NUCLEOTIDE SEQUENCE [LARGE SCALE GENOMIC DNA]</scope>
    <source>
        <strain evidence="2">DUOXIRENSHENG_FW03</strain>
        <tissue evidence="2">Leaves</tissue>
    </source>
</reference>
<organism evidence="2 3">
    <name type="scientific">Psophocarpus tetragonolobus</name>
    <name type="common">Winged bean</name>
    <name type="synonym">Dolichos tetragonolobus</name>
    <dbReference type="NCBI Taxonomy" id="3891"/>
    <lineage>
        <taxon>Eukaryota</taxon>
        <taxon>Viridiplantae</taxon>
        <taxon>Streptophyta</taxon>
        <taxon>Embryophyta</taxon>
        <taxon>Tracheophyta</taxon>
        <taxon>Spermatophyta</taxon>
        <taxon>Magnoliopsida</taxon>
        <taxon>eudicotyledons</taxon>
        <taxon>Gunneridae</taxon>
        <taxon>Pentapetalae</taxon>
        <taxon>rosids</taxon>
        <taxon>fabids</taxon>
        <taxon>Fabales</taxon>
        <taxon>Fabaceae</taxon>
        <taxon>Papilionoideae</taxon>
        <taxon>50 kb inversion clade</taxon>
        <taxon>NPAAA clade</taxon>
        <taxon>indigoferoid/millettioid clade</taxon>
        <taxon>Phaseoleae</taxon>
        <taxon>Psophocarpus</taxon>
    </lineage>
</organism>
<evidence type="ECO:0000313" key="3">
    <source>
        <dbReference type="Proteomes" id="UP001386955"/>
    </source>
</evidence>
<dbReference type="Proteomes" id="UP001386955">
    <property type="component" value="Unassembled WGS sequence"/>
</dbReference>
<keyword evidence="1" id="KW-0472">Membrane</keyword>
<dbReference type="EMBL" id="JAYMYS010000002">
    <property type="protein sequence ID" value="KAK7407492.1"/>
    <property type="molecule type" value="Genomic_DNA"/>
</dbReference>
<evidence type="ECO:0000256" key="1">
    <source>
        <dbReference type="SAM" id="Phobius"/>
    </source>
</evidence>
<comment type="caution">
    <text evidence="2">The sequence shown here is derived from an EMBL/GenBank/DDBJ whole genome shotgun (WGS) entry which is preliminary data.</text>
</comment>
<evidence type="ECO:0000313" key="2">
    <source>
        <dbReference type="EMBL" id="KAK7407492.1"/>
    </source>
</evidence>
<keyword evidence="1" id="KW-1133">Transmembrane helix</keyword>
<accession>A0AAN9SXH6</accession>
<gene>
    <name evidence="2" type="ORF">VNO78_09445</name>
</gene>
<dbReference type="AlphaFoldDB" id="A0AAN9SXH6"/>
<feature type="transmembrane region" description="Helical" evidence="1">
    <location>
        <begin position="14"/>
        <end position="41"/>
    </location>
</feature>